<reference evidence="1 3" key="1">
    <citation type="journal article" date="2008" name="Science">
        <title>The Physcomitrella genome reveals evolutionary insights into the conquest of land by plants.</title>
        <authorList>
            <person name="Rensing S."/>
            <person name="Lang D."/>
            <person name="Zimmer A."/>
            <person name="Terry A."/>
            <person name="Salamov A."/>
            <person name="Shapiro H."/>
            <person name="Nishiyama T."/>
            <person name="Perroud P.-F."/>
            <person name="Lindquist E."/>
            <person name="Kamisugi Y."/>
            <person name="Tanahashi T."/>
            <person name="Sakakibara K."/>
            <person name="Fujita T."/>
            <person name="Oishi K."/>
            <person name="Shin-I T."/>
            <person name="Kuroki Y."/>
            <person name="Toyoda A."/>
            <person name="Suzuki Y."/>
            <person name="Hashimoto A."/>
            <person name="Yamaguchi K."/>
            <person name="Sugano A."/>
            <person name="Kohara Y."/>
            <person name="Fujiyama A."/>
            <person name="Anterola A."/>
            <person name="Aoki S."/>
            <person name="Ashton N."/>
            <person name="Barbazuk W.B."/>
            <person name="Barker E."/>
            <person name="Bennetzen J."/>
            <person name="Bezanilla M."/>
            <person name="Blankenship R."/>
            <person name="Cho S.H."/>
            <person name="Dutcher S."/>
            <person name="Estelle M."/>
            <person name="Fawcett J.A."/>
            <person name="Gundlach H."/>
            <person name="Hanada K."/>
            <person name="Heyl A."/>
            <person name="Hicks K.A."/>
            <person name="Hugh J."/>
            <person name="Lohr M."/>
            <person name="Mayer K."/>
            <person name="Melkozernov A."/>
            <person name="Murata T."/>
            <person name="Nelson D."/>
            <person name="Pils B."/>
            <person name="Prigge M."/>
            <person name="Reiss B."/>
            <person name="Renner T."/>
            <person name="Rombauts S."/>
            <person name="Rushton P."/>
            <person name="Sanderfoot A."/>
            <person name="Schween G."/>
            <person name="Shiu S.-H."/>
            <person name="Stueber K."/>
            <person name="Theodoulou F.L."/>
            <person name="Tu H."/>
            <person name="Van de Peer Y."/>
            <person name="Verrier P.J."/>
            <person name="Waters E."/>
            <person name="Wood A."/>
            <person name="Yang L."/>
            <person name="Cove D."/>
            <person name="Cuming A."/>
            <person name="Hasebe M."/>
            <person name="Lucas S."/>
            <person name="Mishler D.B."/>
            <person name="Reski R."/>
            <person name="Grigoriev I."/>
            <person name="Quatrano R.S."/>
            <person name="Boore J.L."/>
        </authorList>
    </citation>
    <scope>NUCLEOTIDE SEQUENCE [LARGE SCALE GENOMIC DNA]</scope>
    <source>
        <strain evidence="2 3">cv. Gransden 2004</strain>
    </source>
</reference>
<name>A0A2K1KHS4_PHYPA</name>
<dbReference type="Proteomes" id="UP000006727">
    <property type="component" value="Chromosome 5"/>
</dbReference>
<reference evidence="1 3" key="2">
    <citation type="journal article" date="2018" name="Plant J.">
        <title>The Physcomitrella patens chromosome-scale assembly reveals moss genome structure and evolution.</title>
        <authorList>
            <person name="Lang D."/>
            <person name="Ullrich K.K."/>
            <person name="Murat F."/>
            <person name="Fuchs J."/>
            <person name="Jenkins J."/>
            <person name="Haas F.B."/>
            <person name="Piednoel M."/>
            <person name="Gundlach H."/>
            <person name="Van Bel M."/>
            <person name="Meyberg R."/>
            <person name="Vives C."/>
            <person name="Morata J."/>
            <person name="Symeonidi A."/>
            <person name="Hiss M."/>
            <person name="Muchero W."/>
            <person name="Kamisugi Y."/>
            <person name="Saleh O."/>
            <person name="Blanc G."/>
            <person name="Decker E.L."/>
            <person name="van Gessel N."/>
            <person name="Grimwood J."/>
            <person name="Hayes R.D."/>
            <person name="Graham S.W."/>
            <person name="Gunter L.E."/>
            <person name="McDaniel S.F."/>
            <person name="Hoernstein S.N.W."/>
            <person name="Larsson A."/>
            <person name="Li F.W."/>
            <person name="Perroud P.F."/>
            <person name="Phillips J."/>
            <person name="Ranjan P."/>
            <person name="Rokshar D.S."/>
            <person name="Rothfels C.J."/>
            <person name="Schneider L."/>
            <person name="Shu S."/>
            <person name="Stevenson D.W."/>
            <person name="Thummler F."/>
            <person name="Tillich M."/>
            <person name="Villarreal Aguilar J.C."/>
            <person name="Widiez T."/>
            <person name="Wong G.K."/>
            <person name="Wymore A."/>
            <person name="Zhang Y."/>
            <person name="Zimmer A.D."/>
            <person name="Quatrano R.S."/>
            <person name="Mayer K.F.X."/>
            <person name="Goodstein D."/>
            <person name="Casacuberta J.M."/>
            <person name="Vandepoele K."/>
            <person name="Reski R."/>
            <person name="Cuming A.C."/>
            <person name="Tuskan G.A."/>
            <person name="Maumus F."/>
            <person name="Salse J."/>
            <person name="Schmutz J."/>
            <person name="Rensing S.A."/>
        </authorList>
    </citation>
    <scope>NUCLEOTIDE SEQUENCE [LARGE SCALE GENOMIC DNA]</scope>
    <source>
        <strain evidence="2 3">cv. Gransden 2004</strain>
    </source>
</reference>
<dbReference type="InParanoid" id="A0A2K1KHS4"/>
<dbReference type="Gramene" id="Pp3c5_10V3.1">
    <property type="protein sequence ID" value="PAC:32955772.CDS.1"/>
    <property type="gene ID" value="Pp3c5_10"/>
</dbReference>
<evidence type="ECO:0000313" key="1">
    <source>
        <dbReference type="EMBL" id="PNR53356.1"/>
    </source>
</evidence>
<dbReference type="AlphaFoldDB" id="A0A2K1KHS4"/>
<reference evidence="2" key="3">
    <citation type="submission" date="2020-12" db="UniProtKB">
        <authorList>
            <consortium name="EnsemblPlants"/>
        </authorList>
    </citation>
    <scope>IDENTIFICATION</scope>
</reference>
<dbReference type="Gramene" id="Pp3c5_10V3.2">
    <property type="protein sequence ID" value="PAC:32955773.CDS.1"/>
    <property type="gene ID" value="Pp3c5_10"/>
</dbReference>
<organism evidence="1">
    <name type="scientific">Physcomitrium patens</name>
    <name type="common">Spreading-leaved earth moss</name>
    <name type="synonym">Physcomitrella patens</name>
    <dbReference type="NCBI Taxonomy" id="3218"/>
    <lineage>
        <taxon>Eukaryota</taxon>
        <taxon>Viridiplantae</taxon>
        <taxon>Streptophyta</taxon>
        <taxon>Embryophyta</taxon>
        <taxon>Bryophyta</taxon>
        <taxon>Bryophytina</taxon>
        <taxon>Bryopsida</taxon>
        <taxon>Funariidae</taxon>
        <taxon>Funariales</taxon>
        <taxon>Funariaceae</taxon>
        <taxon>Physcomitrium</taxon>
    </lineage>
</organism>
<proteinExistence type="predicted"/>
<gene>
    <name evidence="1" type="ORF">PHYPA_007031</name>
</gene>
<protein>
    <submittedName>
        <fullName evidence="1 2">Uncharacterized protein</fullName>
    </submittedName>
</protein>
<dbReference type="PaxDb" id="3218-PP1S259_29V6.1"/>
<keyword evidence="3" id="KW-1185">Reference proteome</keyword>
<dbReference type="EnsemblPlants" id="Pp3c5_10V3.2">
    <property type="protein sequence ID" value="PAC:32955773.CDS.1"/>
    <property type="gene ID" value="Pp3c5_10"/>
</dbReference>
<evidence type="ECO:0000313" key="3">
    <source>
        <dbReference type="Proteomes" id="UP000006727"/>
    </source>
</evidence>
<accession>A0A2K1KHS4</accession>
<dbReference type="EnsemblPlants" id="Pp3c5_10V3.1">
    <property type="protein sequence ID" value="PAC:32955772.CDS.1"/>
    <property type="gene ID" value="Pp3c5_10"/>
</dbReference>
<dbReference type="EMBL" id="ABEU02000005">
    <property type="protein sequence ID" value="PNR53356.1"/>
    <property type="molecule type" value="Genomic_DNA"/>
</dbReference>
<sequence>MITEQEVHAAAMAANVHNFISALPARIVSGFVGFRTSSCHPGRSKKESMRIYFQNSTTKTELCKSLKKRTNFELSTQVDVEF</sequence>
<evidence type="ECO:0000313" key="2">
    <source>
        <dbReference type="EnsemblPlants" id="PAC:32955772.CDS.1"/>
    </source>
</evidence>